<keyword evidence="1" id="KW-0808">Transferase</keyword>
<dbReference type="Gene3D" id="3.40.50.20">
    <property type="match status" value="1"/>
</dbReference>
<name>A0A0F9ETU2_9ZZZZ</name>
<evidence type="ECO:0000313" key="2">
    <source>
        <dbReference type="EMBL" id="KKL69706.1"/>
    </source>
</evidence>
<dbReference type="InterPro" id="IPR050179">
    <property type="entry name" value="Trans_hexapeptide_repeat"/>
</dbReference>
<dbReference type="EMBL" id="LAZR01026129">
    <property type="protein sequence ID" value="KKL69706.1"/>
    <property type="molecule type" value="Genomic_DNA"/>
</dbReference>
<gene>
    <name evidence="2" type="ORF">LCGC14_2112230</name>
</gene>
<dbReference type="CDD" id="cd03360">
    <property type="entry name" value="LbH_AT_putative"/>
    <property type="match status" value="1"/>
</dbReference>
<evidence type="ECO:0000256" key="1">
    <source>
        <dbReference type="ARBA" id="ARBA00022679"/>
    </source>
</evidence>
<dbReference type="AlphaFoldDB" id="A0A0F9ETU2"/>
<protein>
    <submittedName>
        <fullName evidence="2">Uncharacterized protein</fullName>
    </submittedName>
</protein>
<dbReference type="InterPro" id="IPR001451">
    <property type="entry name" value="Hexapep"/>
</dbReference>
<dbReference type="InterPro" id="IPR018357">
    <property type="entry name" value="Hexapep_transf_CS"/>
</dbReference>
<comment type="caution">
    <text evidence="2">The sequence shown here is derived from an EMBL/GenBank/DDBJ whole genome shotgun (WGS) entry which is preliminary data.</text>
</comment>
<dbReference type="Pfam" id="PF00132">
    <property type="entry name" value="Hexapep"/>
    <property type="match status" value="1"/>
</dbReference>
<sequence length="203" mass="21437">MYHIPQNVFILGDGGLAREVGLILEQMPKKWQFAGYVGPKSEDAFLEMVSNEGILSVIIGIGIPRIRRIVYDRFIVNGGLNFINLIHPSATFGYDAHLGIGNVFTAGVQATTGLRIGDNNYFNLNVTVGHDAQIGDHCVINPGVHISGHVILEGENLLGAGSQVLAGLTIGRGAIVGAGAVVTKNVDAGSVVVGIPAKLMERE</sequence>
<dbReference type="SUPFAM" id="SSF51161">
    <property type="entry name" value="Trimeric LpxA-like enzymes"/>
    <property type="match status" value="1"/>
</dbReference>
<dbReference type="PANTHER" id="PTHR43300:SF7">
    <property type="entry name" value="UDP-N-ACETYLBACILLOSAMINE N-ACETYLTRANSFERASE"/>
    <property type="match status" value="1"/>
</dbReference>
<dbReference type="InterPro" id="IPR020019">
    <property type="entry name" value="AcTrfase_PglD-like"/>
</dbReference>
<reference evidence="2" key="1">
    <citation type="journal article" date="2015" name="Nature">
        <title>Complex archaea that bridge the gap between prokaryotes and eukaryotes.</title>
        <authorList>
            <person name="Spang A."/>
            <person name="Saw J.H."/>
            <person name="Jorgensen S.L."/>
            <person name="Zaremba-Niedzwiedzka K."/>
            <person name="Martijn J."/>
            <person name="Lind A.E."/>
            <person name="van Eijk R."/>
            <person name="Schleper C."/>
            <person name="Guy L."/>
            <person name="Ettema T.J."/>
        </authorList>
    </citation>
    <scope>NUCLEOTIDE SEQUENCE</scope>
</reference>
<dbReference type="PROSITE" id="PS00101">
    <property type="entry name" value="HEXAPEP_TRANSFERASES"/>
    <property type="match status" value="1"/>
</dbReference>
<dbReference type="Gene3D" id="2.160.10.10">
    <property type="entry name" value="Hexapeptide repeat proteins"/>
    <property type="match status" value="1"/>
</dbReference>
<dbReference type="GO" id="GO:0016740">
    <property type="term" value="F:transferase activity"/>
    <property type="evidence" value="ECO:0007669"/>
    <property type="project" value="UniProtKB-KW"/>
</dbReference>
<proteinExistence type="predicted"/>
<dbReference type="InterPro" id="IPR011004">
    <property type="entry name" value="Trimer_LpxA-like_sf"/>
</dbReference>
<accession>A0A0F9ETU2</accession>
<organism evidence="2">
    <name type="scientific">marine sediment metagenome</name>
    <dbReference type="NCBI Taxonomy" id="412755"/>
    <lineage>
        <taxon>unclassified sequences</taxon>
        <taxon>metagenomes</taxon>
        <taxon>ecological metagenomes</taxon>
    </lineage>
</organism>
<dbReference type="PANTHER" id="PTHR43300">
    <property type="entry name" value="ACETYLTRANSFERASE"/>
    <property type="match status" value="1"/>
</dbReference>